<protein>
    <submittedName>
        <fullName evidence="1">Uncharacterized protein</fullName>
    </submittedName>
</protein>
<feature type="non-terminal residue" evidence="1">
    <location>
        <position position="163"/>
    </location>
</feature>
<dbReference type="AlphaFoldDB" id="A0AAN5CMU7"/>
<feature type="non-terminal residue" evidence="1">
    <location>
        <position position="1"/>
    </location>
</feature>
<accession>A0AAN5CMU7</accession>
<organism evidence="1 2">
    <name type="scientific">Pristionchus mayeri</name>
    <dbReference type="NCBI Taxonomy" id="1317129"/>
    <lineage>
        <taxon>Eukaryota</taxon>
        <taxon>Metazoa</taxon>
        <taxon>Ecdysozoa</taxon>
        <taxon>Nematoda</taxon>
        <taxon>Chromadorea</taxon>
        <taxon>Rhabditida</taxon>
        <taxon>Rhabditina</taxon>
        <taxon>Diplogasteromorpha</taxon>
        <taxon>Diplogasteroidea</taxon>
        <taxon>Neodiplogasteridae</taxon>
        <taxon>Pristionchus</taxon>
    </lineage>
</organism>
<reference evidence="2" key="1">
    <citation type="submission" date="2022-10" db="EMBL/GenBank/DDBJ databases">
        <title>Genome assembly of Pristionchus species.</title>
        <authorList>
            <person name="Yoshida K."/>
            <person name="Sommer R.J."/>
        </authorList>
    </citation>
    <scope>NUCLEOTIDE SEQUENCE [LARGE SCALE GENOMIC DNA]</scope>
    <source>
        <strain evidence="2">RS5460</strain>
    </source>
</reference>
<evidence type="ECO:0000313" key="1">
    <source>
        <dbReference type="EMBL" id="GMR47351.1"/>
    </source>
</evidence>
<gene>
    <name evidence="1" type="ORF">PMAYCL1PPCAC_17546</name>
</gene>
<dbReference type="EMBL" id="BTRK01000004">
    <property type="protein sequence ID" value="GMR47351.1"/>
    <property type="molecule type" value="Genomic_DNA"/>
</dbReference>
<proteinExistence type="predicted"/>
<keyword evidence="2" id="KW-1185">Reference proteome</keyword>
<dbReference type="Proteomes" id="UP001328107">
    <property type="component" value="Unassembled WGS sequence"/>
</dbReference>
<sequence>QDAIFTHIKNEDEFILVCPFLSTPIFETLSYPVDEELVRISPLRYIFDIAYNIHLLLTSSSSSAFARHFEHRGSGYRKSLLMRRAINEAVKRPEMESRLAEVRIDSTKIMDDSEKEDSPFSLRLSRRTAAAAIDGRTPYGWKRSMQPRRLFREEDGGVVKRRK</sequence>
<comment type="caution">
    <text evidence="1">The sequence shown here is derived from an EMBL/GenBank/DDBJ whole genome shotgun (WGS) entry which is preliminary data.</text>
</comment>
<name>A0AAN5CMU7_9BILA</name>
<evidence type="ECO:0000313" key="2">
    <source>
        <dbReference type="Proteomes" id="UP001328107"/>
    </source>
</evidence>